<organism evidence="1 2">
    <name type="scientific">Photorhabdus thracensis</name>
    <dbReference type="NCBI Taxonomy" id="230089"/>
    <lineage>
        <taxon>Bacteria</taxon>
        <taxon>Pseudomonadati</taxon>
        <taxon>Pseudomonadota</taxon>
        <taxon>Gammaproteobacteria</taxon>
        <taxon>Enterobacterales</taxon>
        <taxon>Morganellaceae</taxon>
        <taxon>Photorhabdus</taxon>
    </lineage>
</organism>
<dbReference type="AlphaFoldDB" id="A0A0F7LP77"/>
<sequence length="98" mass="11548">MKTEVDLIYFEKDRETQTRLSKYYVSHNNSETILDQTLIISKDEFGKYIAKMAFTNFPKLKSEKETALKLADRMKHMSEVIEEHWQDKIPHPEAAPSN</sequence>
<dbReference type="STRING" id="230089.VY86_11665"/>
<dbReference type="KEGG" id="ptt:VY86_11665"/>
<reference evidence="1 2" key="1">
    <citation type="journal article" date="2015" name="J. Biotechnol.">
        <title>Complete genome sequence of Photorhabdus temperata subsp. thracensis 39-8(T), an entomopathogenic bacterium for the improved commercial bioinsecticide.</title>
        <authorList>
            <person name="Kwak Y."/>
            <person name="Shin J.H."/>
        </authorList>
    </citation>
    <scope>NUCLEOTIDE SEQUENCE [LARGE SCALE GENOMIC DNA]</scope>
    <source>
        <strain evidence="1 2">DSM 15199</strain>
    </source>
</reference>
<dbReference type="Proteomes" id="UP000034866">
    <property type="component" value="Chromosome"/>
</dbReference>
<dbReference type="OrthoDB" id="6448035at2"/>
<dbReference type="EMBL" id="CP011104">
    <property type="protein sequence ID" value="AKH63883.1"/>
    <property type="molecule type" value="Genomic_DNA"/>
</dbReference>
<dbReference type="PATRIC" id="fig|230089.6.peg.2602"/>
<proteinExistence type="predicted"/>
<evidence type="ECO:0000313" key="2">
    <source>
        <dbReference type="Proteomes" id="UP000034866"/>
    </source>
</evidence>
<evidence type="ECO:0000313" key="1">
    <source>
        <dbReference type="EMBL" id="AKH63883.1"/>
    </source>
</evidence>
<reference evidence="2" key="2">
    <citation type="submission" date="2015-03" db="EMBL/GenBank/DDBJ databases">
        <title>Genome sequence of Azospirillum thiophilum strain DSM 21654T.</title>
        <authorList>
            <person name="Kwak Y."/>
            <person name="Shin J.-H."/>
        </authorList>
    </citation>
    <scope>NUCLEOTIDE SEQUENCE [LARGE SCALE GENOMIC DNA]</scope>
    <source>
        <strain evidence="2">DSM 15199</strain>
    </source>
</reference>
<gene>
    <name evidence="1" type="ORF">VY86_11665</name>
</gene>
<protein>
    <submittedName>
        <fullName evidence="1">Uncharacterized protein</fullName>
    </submittedName>
</protein>
<keyword evidence="2" id="KW-1185">Reference proteome</keyword>
<accession>A0A0F7LP77</accession>
<name>A0A0F7LP77_9GAMM</name>
<dbReference type="RefSeq" id="WP_046975056.1">
    <property type="nucleotide sequence ID" value="NZ_CP011104.1"/>
</dbReference>